<dbReference type="EMBL" id="JXTB01000456">
    <property type="protein sequence ID" value="PON39761.1"/>
    <property type="molecule type" value="Genomic_DNA"/>
</dbReference>
<accession>A0A2P5ATE3</accession>
<dbReference type="Proteomes" id="UP000237105">
    <property type="component" value="Unassembled WGS sequence"/>
</dbReference>
<proteinExistence type="predicted"/>
<evidence type="ECO:0000313" key="1">
    <source>
        <dbReference type="EMBL" id="PON39761.1"/>
    </source>
</evidence>
<gene>
    <name evidence="1" type="ORF">PanWU01x14_302680</name>
</gene>
<dbReference type="AlphaFoldDB" id="A0A2P5ATE3"/>
<name>A0A2P5ATE3_PARAD</name>
<organism evidence="1 2">
    <name type="scientific">Parasponia andersonii</name>
    <name type="common">Sponia andersonii</name>
    <dbReference type="NCBI Taxonomy" id="3476"/>
    <lineage>
        <taxon>Eukaryota</taxon>
        <taxon>Viridiplantae</taxon>
        <taxon>Streptophyta</taxon>
        <taxon>Embryophyta</taxon>
        <taxon>Tracheophyta</taxon>
        <taxon>Spermatophyta</taxon>
        <taxon>Magnoliopsida</taxon>
        <taxon>eudicotyledons</taxon>
        <taxon>Gunneridae</taxon>
        <taxon>Pentapetalae</taxon>
        <taxon>rosids</taxon>
        <taxon>fabids</taxon>
        <taxon>Rosales</taxon>
        <taxon>Cannabaceae</taxon>
        <taxon>Parasponia</taxon>
    </lineage>
</organism>
<evidence type="ECO:0000313" key="2">
    <source>
        <dbReference type="Proteomes" id="UP000237105"/>
    </source>
</evidence>
<keyword evidence="2" id="KW-1185">Reference proteome</keyword>
<comment type="caution">
    <text evidence="1">The sequence shown here is derived from an EMBL/GenBank/DDBJ whole genome shotgun (WGS) entry which is preliminary data.</text>
</comment>
<reference evidence="2" key="1">
    <citation type="submission" date="2016-06" db="EMBL/GenBank/DDBJ databases">
        <title>Parallel loss of symbiosis genes in relatives of nitrogen-fixing non-legume Parasponia.</title>
        <authorList>
            <person name="Van Velzen R."/>
            <person name="Holmer R."/>
            <person name="Bu F."/>
            <person name="Rutten L."/>
            <person name="Van Zeijl A."/>
            <person name="Liu W."/>
            <person name="Santuari L."/>
            <person name="Cao Q."/>
            <person name="Sharma T."/>
            <person name="Shen D."/>
            <person name="Roswanjaya Y."/>
            <person name="Wardhani T."/>
            <person name="Kalhor M.S."/>
            <person name="Jansen J."/>
            <person name="Van den Hoogen J."/>
            <person name="Gungor B."/>
            <person name="Hartog M."/>
            <person name="Hontelez J."/>
            <person name="Verver J."/>
            <person name="Yang W.-C."/>
            <person name="Schijlen E."/>
            <person name="Repin R."/>
            <person name="Schilthuizen M."/>
            <person name="Schranz E."/>
            <person name="Heidstra R."/>
            <person name="Miyata K."/>
            <person name="Fedorova E."/>
            <person name="Kohlen W."/>
            <person name="Bisseling T."/>
            <person name="Smit S."/>
            <person name="Geurts R."/>
        </authorList>
    </citation>
    <scope>NUCLEOTIDE SEQUENCE [LARGE SCALE GENOMIC DNA]</scope>
    <source>
        <strain evidence="2">cv. WU1-14</strain>
    </source>
</reference>
<protein>
    <submittedName>
        <fullName evidence="1">Uncharacterized protein</fullName>
    </submittedName>
</protein>
<sequence>MAYKSPGILNWKKALRRSLSGIKEATLFSQKLFGVVYCFQCESYLTMGQLEPCMMKASSLQGIIRPPLDEQIKILLRLDLSALATKAR</sequence>